<dbReference type="RefSeq" id="WP_268042866.1">
    <property type="nucleotide sequence ID" value="NZ_CP104064.1"/>
</dbReference>
<dbReference type="InterPro" id="IPR000683">
    <property type="entry name" value="Gfo/Idh/MocA-like_OxRdtase_N"/>
</dbReference>
<accession>A0ABY6YZ87</accession>
<dbReference type="Proteomes" id="UP001164803">
    <property type="component" value="Chromosome"/>
</dbReference>
<reference evidence="3" key="1">
    <citation type="submission" date="2022-08" db="EMBL/GenBank/DDBJ databases">
        <title>Alicyclobacillus dauci DSM2870, complete genome.</title>
        <authorList>
            <person name="Wang Q."/>
            <person name="Cai R."/>
            <person name="Wang Z."/>
        </authorList>
    </citation>
    <scope>NUCLEOTIDE SEQUENCE</scope>
    <source>
        <strain evidence="3">DSM 28700</strain>
    </source>
</reference>
<dbReference type="Gene3D" id="3.40.50.720">
    <property type="entry name" value="NAD(P)-binding Rossmann-like Domain"/>
    <property type="match status" value="1"/>
</dbReference>
<evidence type="ECO:0000259" key="1">
    <source>
        <dbReference type="Pfam" id="PF01408"/>
    </source>
</evidence>
<organism evidence="3 4">
    <name type="scientific">Alicyclobacillus dauci</name>
    <dbReference type="NCBI Taxonomy" id="1475485"/>
    <lineage>
        <taxon>Bacteria</taxon>
        <taxon>Bacillati</taxon>
        <taxon>Bacillota</taxon>
        <taxon>Bacilli</taxon>
        <taxon>Bacillales</taxon>
        <taxon>Alicyclobacillaceae</taxon>
        <taxon>Alicyclobacillus</taxon>
    </lineage>
</organism>
<evidence type="ECO:0000313" key="3">
    <source>
        <dbReference type="EMBL" id="WAH35583.1"/>
    </source>
</evidence>
<proteinExistence type="predicted"/>
<dbReference type="SUPFAM" id="SSF55347">
    <property type="entry name" value="Glyceraldehyde-3-phosphate dehydrogenase-like, C-terminal domain"/>
    <property type="match status" value="1"/>
</dbReference>
<gene>
    <name evidence="3" type="ORF">NZD86_14980</name>
</gene>
<feature type="domain" description="GFO/IDH/MocA-like oxidoreductase" evidence="2">
    <location>
        <begin position="134"/>
        <end position="256"/>
    </location>
</feature>
<dbReference type="InterPro" id="IPR052515">
    <property type="entry name" value="Gfo/Idh/MocA_Oxidoreductase"/>
</dbReference>
<evidence type="ECO:0000259" key="2">
    <source>
        <dbReference type="Pfam" id="PF22725"/>
    </source>
</evidence>
<sequence>MSPNKIRFGIVGCGVISPLHAENILACPDTELVAVSDVDLDKAKTFAQTYGVSQVYQDYEEMLRDGSVDVVSVCVPSGFHGEVVVRAAQYGKHVLCEKPLEITSPRMTDMITACRRADVRLGVVYQRRAFPVSQAVKQAISDGAFGRLVLCDAQLKYYRDEAYYNSAGWRGTWKFDGGGALMNQGVHGVDLIQWLAGGVKRVFGRAAALVRNIEVEDTAVAVVEYQNGAFGVIEGATSVYPERLTRFELHGERGTVIFDDTGIVEWTIRDSNVAAPSVNNQDFNGHYAFVQDMAAAILEHRDPMVSGEEARKAVDIIHAIYESANTGKEIVL</sequence>
<dbReference type="InterPro" id="IPR055170">
    <property type="entry name" value="GFO_IDH_MocA-like_dom"/>
</dbReference>
<feature type="domain" description="Gfo/Idh/MocA-like oxidoreductase N-terminal" evidence="1">
    <location>
        <begin position="6"/>
        <end position="123"/>
    </location>
</feature>
<dbReference type="InterPro" id="IPR036291">
    <property type="entry name" value="NAD(P)-bd_dom_sf"/>
</dbReference>
<evidence type="ECO:0000313" key="4">
    <source>
        <dbReference type="Proteomes" id="UP001164803"/>
    </source>
</evidence>
<dbReference type="PANTHER" id="PTHR43249:SF1">
    <property type="entry name" value="D-GLUCOSIDE 3-DEHYDROGENASE"/>
    <property type="match status" value="1"/>
</dbReference>
<dbReference type="SUPFAM" id="SSF51735">
    <property type="entry name" value="NAD(P)-binding Rossmann-fold domains"/>
    <property type="match status" value="1"/>
</dbReference>
<protein>
    <submittedName>
        <fullName evidence="3">Gfo/Idh/MocA family oxidoreductase</fullName>
    </submittedName>
</protein>
<dbReference type="Pfam" id="PF22725">
    <property type="entry name" value="GFO_IDH_MocA_C3"/>
    <property type="match status" value="1"/>
</dbReference>
<name>A0ABY6YZ87_9BACL</name>
<dbReference type="PANTHER" id="PTHR43249">
    <property type="entry name" value="UDP-N-ACETYL-2-AMINO-2-DEOXY-D-GLUCURONATE OXIDASE"/>
    <property type="match status" value="1"/>
</dbReference>
<dbReference type="Gene3D" id="3.30.360.10">
    <property type="entry name" value="Dihydrodipicolinate Reductase, domain 2"/>
    <property type="match status" value="1"/>
</dbReference>
<dbReference type="Pfam" id="PF01408">
    <property type="entry name" value="GFO_IDH_MocA"/>
    <property type="match status" value="1"/>
</dbReference>
<keyword evidence="4" id="KW-1185">Reference proteome</keyword>
<dbReference type="EMBL" id="CP104064">
    <property type="protein sequence ID" value="WAH35583.1"/>
    <property type="molecule type" value="Genomic_DNA"/>
</dbReference>